<dbReference type="GO" id="GO:0033557">
    <property type="term" value="C:Slx1-Slx4 complex"/>
    <property type="evidence" value="ECO:0007669"/>
    <property type="project" value="TreeGrafter"/>
</dbReference>
<dbReference type="EMBL" id="LN714485">
    <property type="protein sequence ID" value="CEL69204.1"/>
    <property type="molecule type" value="Genomic_DNA"/>
</dbReference>
<accession>A0A0F7UGM2</accession>
<organism evidence="5">
    <name type="scientific">Neospora caninum (strain Liverpool)</name>
    <dbReference type="NCBI Taxonomy" id="572307"/>
    <lineage>
        <taxon>Eukaryota</taxon>
        <taxon>Sar</taxon>
        <taxon>Alveolata</taxon>
        <taxon>Apicomplexa</taxon>
        <taxon>Conoidasida</taxon>
        <taxon>Coccidia</taxon>
        <taxon>Eucoccidiorida</taxon>
        <taxon>Eimeriorina</taxon>
        <taxon>Sarcocystidae</taxon>
        <taxon>Neospora</taxon>
    </lineage>
</organism>
<feature type="compositionally biased region" description="Basic and acidic residues" evidence="2">
    <location>
        <begin position="487"/>
        <end position="496"/>
    </location>
</feature>
<feature type="compositionally biased region" description="Polar residues" evidence="2">
    <location>
        <begin position="42"/>
        <end position="52"/>
    </location>
</feature>
<protein>
    <submittedName>
        <fullName evidence="5">Structure-specific endonuclease subunit SLX1 homolog</fullName>
    </submittedName>
</protein>
<keyword evidence="1" id="KW-0863">Zinc-finger</keyword>
<dbReference type="CDD" id="cd10455">
    <property type="entry name" value="GIY-YIG_SLX1"/>
    <property type="match status" value="1"/>
</dbReference>
<feature type="compositionally biased region" description="Basic and acidic residues" evidence="2">
    <location>
        <begin position="218"/>
        <end position="229"/>
    </location>
</feature>
<feature type="region of interest" description="Disordered" evidence="2">
    <location>
        <begin position="203"/>
        <end position="250"/>
    </location>
</feature>
<feature type="compositionally biased region" description="Polar residues" evidence="2">
    <location>
        <begin position="506"/>
        <end position="517"/>
    </location>
</feature>
<dbReference type="PANTHER" id="PTHR20208">
    <property type="entry name" value="STRUCTURE-SPECIFIC ENDONUCLEASE SUBUNIT SLX1"/>
    <property type="match status" value="1"/>
</dbReference>
<feature type="compositionally biased region" description="Basic and acidic residues" evidence="2">
    <location>
        <begin position="605"/>
        <end position="619"/>
    </location>
</feature>
<keyword evidence="5" id="KW-0255">Endonuclease</keyword>
<dbReference type="PANTHER" id="PTHR20208:SF10">
    <property type="entry name" value="STRUCTURE-SPECIFIC ENDONUCLEASE SUBUNIT SLX1"/>
    <property type="match status" value="1"/>
</dbReference>
<evidence type="ECO:0000256" key="2">
    <source>
        <dbReference type="SAM" id="MobiDB-lite"/>
    </source>
</evidence>
<feature type="compositionally biased region" description="Basic and acidic residues" evidence="2">
    <location>
        <begin position="820"/>
        <end position="832"/>
    </location>
</feature>
<dbReference type="InterPro" id="IPR035901">
    <property type="entry name" value="GIY-YIG_endonuc_sf"/>
</dbReference>
<dbReference type="PROSITE" id="PS50157">
    <property type="entry name" value="ZINC_FINGER_C2H2_2"/>
    <property type="match status" value="1"/>
</dbReference>
<feature type="region of interest" description="Disordered" evidence="2">
    <location>
        <begin position="563"/>
        <end position="716"/>
    </location>
</feature>
<dbReference type="InterPro" id="IPR050381">
    <property type="entry name" value="SLX1_endonuclease"/>
</dbReference>
<feature type="compositionally biased region" description="Low complexity" evidence="2">
    <location>
        <begin position="586"/>
        <end position="603"/>
    </location>
</feature>
<feature type="compositionally biased region" description="Basic and acidic residues" evidence="2">
    <location>
        <begin position="916"/>
        <end position="927"/>
    </location>
</feature>
<dbReference type="InterPro" id="IPR000305">
    <property type="entry name" value="GIY-YIG_endonuc"/>
</dbReference>
<keyword evidence="5" id="KW-0540">Nuclease</keyword>
<dbReference type="Gene3D" id="3.40.1440.10">
    <property type="entry name" value="GIY-YIG endonuclease"/>
    <property type="match status" value="1"/>
</dbReference>
<dbReference type="GO" id="GO:0008270">
    <property type="term" value="F:zinc ion binding"/>
    <property type="evidence" value="ECO:0007669"/>
    <property type="project" value="UniProtKB-KW"/>
</dbReference>
<feature type="region of interest" description="Disordered" evidence="2">
    <location>
        <begin position="312"/>
        <end position="333"/>
    </location>
</feature>
<reference evidence="5" key="1">
    <citation type="journal article" date="2015" name="PLoS ONE">
        <title>Comprehensive Evaluation of Toxoplasma gondii VEG and Neospora caninum LIV Genomes with Tachyzoite Stage Transcriptome and Proteome Defines Novel Transcript Features.</title>
        <authorList>
            <person name="Ramaprasad A."/>
            <person name="Mourier T."/>
            <person name="Naeem R."/>
            <person name="Malas T.B."/>
            <person name="Moussa E."/>
            <person name="Panigrahi A."/>
            <person name="Vermont S.J."/>
            <person name="Otto T.D."/>
            <person name="Wastling J."/>
            <person name="Pain A."/>
        </authorList>
    </citation>
    <scope>NUCLEOTIDE SEQUENCE</scope>
    <source>
        <strain evidence="5">Liverpool</strain>
    </source>
</reference>
<dbReference type="GO" id="GO:0008821">
    <property type="term" value="F:crossover junction DNA endonuclease activity"/>
    <property type="evidence" value="ECO:0007669"/>
    <property type="project" value="TreeGrafter"/>
</dbReference>
<sequence>MGHNRLGWDTPCSSPCRAAAVSPVSSRTPTSSPRPGCGDQGSGATAAQSVSSLEFAASEEDRPTQVSRPLASAEPALRARRLYDAFHCVYLLRSLKNPRYTYVGYSVHPLNRLKQHNGETAHGGAWKTQRHRPWSLVLVVHGFPTQVGALQFEWRWQRAAPALDFFPRGLSVPKARRGETAGRHLLLSEPGFGLPFECRAAQEKAPQAKETLKKRRKAEHDRQDHEPSEGHPAPTGDVDAGENSRSPSSSFLPFASLSTVGASSAFPAASARPSARTAKGTAKCLDSAREAACAGFLAPVEVASRLLQNSRERELRARGAPTEARPAGDTQTKRACRQPLLAQLAQQRKQAAGAAKTVAGLRATLACVQQTYKLSRTGGIVVCVGQRLRALLALLQAPPFSRMPLAIHVIDSRVAAPFFRSVLRQRRDFLSRPAEAGLGPAASAAYPQQRPLKGVTPGLQAAETPEDRHLLSFVSLHAPGASSARSTSERESEGTARRRLACPEPRSSSAVEETSTVARGRLRGAAPPGPALSTWKAAGLWLAPHTSVSFGEAELLLPLVGAGKSAGRSKRRRDAGAPAEAREGQAACGEEANKAAAAGFSGREGSGEERWAETRRRSQEGGAAETVVVSDDSEDERMETRASSPRELPGTSRNKTPVEGPHQEMWTPLSEAGSGDAGARQRWGRSDRSDSFARPSAPNSPSHPQPHAPSSRESPCALSSARETSAICCAASASAREERRPARPLSCTLCRLQFGAGQRATQCGGCDRFCHILCAARRAIREQSFLSGDQRACSERETRDGAEGAICEQVGTASRSPSVRRREEGKTEESGRVDGSQGGRCGGKTTDGRWGHRSAAAAEGGGTENAATQSRAKHRGGRASDDAAETGLSRGRAEGPEGAAHASEGAAVGRRGGNSRADRHGDSHGGEAAETGSPNSQGRGRGSVPRQRHARSVTTGGFHLVPEAVTCEECGRVASWPEVLSRSVRFDFHTAEDPARRGHSERLRKETPE</sequence>
<name>A0A0F7UGM2_NEOCL</name>
<dbReference type="InterPro" id="IPR013087">
    <property type="entry name" value="Znf_C2H2_type"/>
</dbReference>
<dbReference type="Pfam" id="PF01541">
    <property type="entry name" value="GIY-YIG"/>
    <property type="match status" value="1"/>
</dbReference>
<gene>
    <name evidence="5" type="ORF">BN1204_049200</name>
</gene>
<evidence type="ECO:0000259" key="4">
    <source>
        <dbReference type="PROSITE" id="PS50164"/>
    </source>
</evidence>
<dbReference type="AlphaFoldDB" id="A0A0F7UGM2"/>
<keyword evidence="5" id="KW-0378">Hydrolase</keyword>
<feature type="region of interest" description="Disordered" evidence="2">
    <location>
        <begin position="811"/>
        <end position="962"/>
    </location>
</feature>
<dbReference type="PROSITE" id="PS50164">
    <property type="entry name" value="GIY_YIG"/>
    <property type="match status" value="1"/>
</dbReference>
<feature type="domain" description="GIY-YIG" evidence="4">
    <location>
        <begin position="85"/>
        <end position="171"/>
    </location>
</feature>
<evidence type="ECO:0000259" key="3">
    <source>
        <dbReference type="PROSITE" id="PS50157"/>
    </source>
</evidence>
<evidence type="ECO:0000313" key="5">
    <source>
        <dbReference type="EMBL" id="CEL69204.1"/>
    </source>
</evidence>
<proteinExistence type="predicted"/>
<keyword evidence="1" id="KW-0479">Metal-binding</keyword>
<feature type="region of interest" description="Disordered" evidence="2">
    <location>
        <begin position="440"/>
        <end position="459"/>
    </location>
</feature>
<evidence type="ECO:0000256" key="1">
    <source>
        <dbReference type="PROSITE-ProRule" id="PRU00042"/>
    </source>
</evidence>
<dbReference type="GO" id="GO:0000724">
    <property type="term" value="P:double-strand break repair via homologous recombination"/>
    <property type="evidence" value="ECO:0007669"/>
    <property type="project" value="TreeGrafter"/>
</dbReference>
<feature type="compositionally biased region" description="Low complexity" evidence="2">
    <location>
        <begin position="21"/>
        <end position="35"/>
    </location>
</feature>
<dbReference type="GO" id="GO:0017108">
    <property type="term" value="F:5'-flap endonuclease activity"/>
    <property type="evidence" value="ECO:0007669"/>
    <property type="project" value="TreeGrafter"/>
</dbReference>
<feature type="region of interest" description="Disordered" evidence="2">
    <location>
        <begin position="479"/>
        <end position="528"/>
    </location>
</feature>
<feature type="domain" description="C2H2-type" evidence="3">
    <location>
        <begin position="965"/>
        <end position="994"/>
    </location>
</feature>
<feature type="region of interest" description="Disordered" evidence="2">
    <location>
        <begin position="987"/>
        <end position="1009"/>
    </location>
</feature>
<feature type="region of interest" description="Disordered" evidence="2">
    <location>
        <begin position="1"/>
        <end position="71"/>
    </location>
</feature>
<keyword evidence="1" id="KW-0862">Zinc</keyword>